<dbReference type="Proteomes" id="UP000789901">
    <property type="component" value="Unassembled WGS sequence"/>
</dbReference>
<reference evidence="2 3" key="1">
    <citation type="submission" date="2021-06" db="EMBL/GenBank/DDBJ databases">
        <authorList>
            <person name="Kallberg Y."/>
            <person name="Tangrot J."/>
            <person name="Rosling A."/>
        </authorList>
    </citation>
    <scope>NUCLEOTIDE SEQUENCE [LARGE SCALE GENOMIC DNA]</scope>
    <source>
        <strain evidence="2 3">120-4 pot B 10/14</strain>
    </source>
</reference>
<gene>
    <name evidence="2" type="ORF">GMARGA_LOCUS25863</name>
</gene>
<comment type="caution">
    <text evidence="2">The sequence shown here is derived from an EMBL/GenBank/DDBJ whole genome shotgun (WGS) entry which is preliminary data.</text>
</comment>
<evidence type="ECO:0000256" key="1">
    <source>
        <dbReference type="SAM" id="Coils"/>
    </source>
</evidence>
<proteinExistence type="predicted"/>
<keyword evidence="1" id="KW-0175">Coiled coil</keyword>
<evidence type="ECO:0000313" key="3">
    <source>
        <dbReference type="Proteomes" id="UP000789901"/>
    </source>
</evidence>
<accession>A0ABN7W2N2</accession>
<feature type="coiled-coil region" evidence="1">
    <location>
        <begin position="14"/>
        <end position="44"/>
    </location>
</feature>
<dbReference type="EMBL" id="CAJVQB010029211">
    <property type="protein sequence ID" value="CAG8813727.1"/>
    <property type="molecule type" value="Genomic_DNA"/>
</dbReference>
<name>A0ABN7W2N2_GIGMA</name>
<protein>
    <submittedName>
        <fullName evidence="2">1103_t:CDS:1</fullName>
    </submittedName>
</protein>
<organism evidence="2 3">
    <name type="scientific">Gigaspora margarita</name>
    <dbReference type="NCBI Taxonomy" id="4874"/>
    <lineage>
        <taxon>Eukaryota</taxon>
        <taxon>Fungi</taxon>
        <taxon>Fungi incertae sedis</taxon>
        <taxon>Mucoromycota</taxon>
        <taxon>Glomeromycotina</taxon>
        <taxon>Glomeromycetes</taxon>
        <taxon>Diversisporales</taxon>
        <taxon>Gigasporaceae</taxon>
        <taxon>Gigaspora</taxon>
    </lineage>
</organism>
<feature type="non-terminal residue" evidence="2">
    <location>
        <position position="1"/>
    </location>
</feature>
<sequence>YLKSIVLEKVVLRETTLQEELQIYKKLEEELNKKVELAKKEQKVY</sequence>
<keyword evidence="3" id="KW-1185">Reference proteome</keyword>
<evidence type="ECO:0000313" key="2">
    <source>
        <dbReference type="EMBL" id="CAG8813727.1"/>
    </source>
</evidence>